<reference evidence="3" key="1">
    <citation type="journal article" date="2020" name="BMC Genomics">
        <title>Correction to: Identification and distribution of gene clusters required for synthesis of sphingolipid metabolism inhibitors in diverse species of the filamentous fungus Fusarium.</title>
        <authorList>
            <person name="Kim H.S."/>
            <person name="Lohmar J.M."/>
            <person name="Busman M."/>
            <person name="Brown D.W."/>
            <person name="Naumann T.A."/>
            <person name="Divon H.H."/>
            <person name="Lysoe E."/>
            <person name="Uhlig S."/>
            <person name="Proctor R.H."/>
        </authorList>
    </citation>
    <scope>NUCLEOTIDE SEQUENCE</scope>
    <source>
        <strain evidence="3">NRRL 45417</strain>
    </source>
</reference>
<dbReference type="AlphaFoldDB" id="A0A8H4X1Z4"/>
<feature type="region of interest" description="Disordered" evidence="1">
    <location>
        <begin position="289"/>
        <end position="358"/>
    </location>
</feature>
<evidence type="ECO:0000313" key="3">
    <source>
        <dbReference type="EMBL" id="KAF4958922.1"/>
    </source>
</evidence>
<dbReference type="SMART" id="SM00321">
    <property type="entry name" value="WSC"/>
    <property type="match status" value="1"/>
</dbReference>
<dbReference type="Proteomes" id="UP000604273">
    <property type="component" value="Unassembled WGS sequence"/>
</dbReference>
<feature type="compositionally biased region" description="Polar residues" evidence="1">
    <location>
        <begin position="225"/>
        <end position="249"/>
    </location>
</feature>
<reference evidence="3" key="2">
    <citation type="submission" date="2020-05" db="EMBL/GenBank/DDBJ databases">
        <authorList>
            <person name="Kim H.-S."/>
            <person name="Proctor R.H."/>
            <person name="Brown D.W."/>
        </authorList>
    </citation>
    <scope>NUCLEOTIDE SEQUENCE</scope>
    <source>
        <strain evidence="3">NRRL 45417</strain>
    </source>
</reference>
<feature type="region of interest" description="Disordered" evidence="1">
    <location>
        <begin position="31"/>
        <end position="59"/>
    </location>
</feature>
<protein>
    <recommendedName>
        <fullName evidence="2">WSC domain-containing protein</fullName>
    </recommendedName>
</protein>
<evidence type="ECO:0000256" key="1">
    <source>
        <dbReference type="SAM" id="MobiDB-lite"/>
    </source>
</evidence>
<evidence type="ECO:0000313" key="4">
    <source>
        <dbReference type="Proteomes" id="UP000604273"/>
    </source>
</evidence>
<organism evidence="3 4">
    <name type="scientific">Fusarium gaditjirri</name>
    <dbReference type="NCBI Taxonomy" id="282569"/>
    <lineage>
        <taxon>Eukaryota</taxon>
        <taxon>Fungi</taxon>
        <taxon>Dikarya</taxon>
        <taxon>Ascomycota</taxon>
        <taxon>Pezizomycotina</taxon>
        <taxon>Sordariomycetes</taxon>
        <taxon>Hypocreomycetidae</taxon>
        <taxon>Hypocreales</taxon>
        <taxon>Nectriaceae</taxon>
        <taxon>Fusarium</taxon>
        <taxon>Fusarium nisikadoi species complex</taxon>
    </lineage>
</organism>
<proteinExistence type="predicted"/>
<dbReference type="PROSITE" id="PS51212">
    <property type="entry name" value="WSC"/>
    <property type="match status" value="1"/>
</dbReference>
<feature type="compositionally biased region" description="Low complexity" evidence="1">
    <location>
        <begin position="206"/>
        <end position="224"/>
    </location>
</feature>
<dbReference type="InterPro" id="IPR002889">
    <property type="entry name" value="WSC_carb-bd"/>
</dbReference>
<feature type="compositionally biased region" description="Low complexity" evidence="1">
    <location>
        <begin position="31"/>
        <end position="56"/>
    </location>
</feature>
<evidence type="ECO:0000259" key="2">
    <source>
        <dbReference type="PROSITE" id="PS51212"/>
    </source>
</evidence>
<name>A0A8H4X1Z4_9HYPO</name>
<feature type="region of interest" description="Disordered" evidence="1">
    <location>
        <begin position="198"/>
        <end position="249"/>
    </location>
</feature>
<dbReference type="OrthoDB" id="2019572at2759"/>
<feature type="domain" description="WSC" evidence="2">
    <location>
        <begin position="388"/>
        <end position="478"/>
    </location>
</feature>
<comment type="caution">
    <text evidence="3">The sequence shown here is derived from an EMBL/GenBank/DDBJ whole genome shotgun (WGS) entry which is preliminary data.</text>
</comment>
<accession>A0A8H4X1Z4</accession>
<sequence length="770" mass="78097">MRLSSGLLVACASGAFAHNFKRFTNSSTSALESSTTLPTSIDTTTGAAPSSTTSPAVSEPVDLGSAILGRGSSLATGPNGETIVRMSAGVNGIAEFSAQPVISQISLGTGVQIRFSIRVTSITEGRKRAFEGCTLDVKLDGETIYSEPLTDTNGAAVEQASNPTTLNSAEPDIQFLQSCGSEPVGLDVSNLAVATASDGGSTGLPTGAATETATETGTEVATGTNSEGATTNSEGETVIPTGTETGSAIATTNSEGETVIPTETAIETNSAGFTTNSEGETVFPTGTQTGAATNSEGATTNSEGETVIPTGTETGSAIATGTNSEGATTNSEGETVFPTGTQTGAATNSEGATTNSEGETVIPTATGTEASASASATSPAGFPGSVGVFTLFGCVGSSAGFPTFELAETNAQMDLELCASSCTGRAYFGVYDTACYCGDEIDADNTSRVDIDQCDIQCPGDSDNFCGGDTRRNRLQARQAVAAGRLLTVYVSAIGAGATVTDSVTETVTDQTTVTTTFTTAIVGSQTTTTATVTAVQVCFNGKCYSQGSETTVFIFIEVNGSDCDNEWVFITEECSCQGGHQYVPKFCSGGSCAGEKVYKTQECHDWWNHENFYVAADCEVCKKGEVMYKPWENAWGTPDNCKAEKVPVCNGPKCPAVKVPTHGYTHPVSNGTWTNGTSHGGAPHCSGPHCPSTKVVTLVPQCSGPNCHVAKPTGSEESGAGCNGADCHVATATGTGSGSKPTVPAIVSGAGKQVVGAATLFAALFAALL</sequence>
<dbReference type="Pfam" id="PF01822">
    <property type="entry name" value="WSC"/>
    <property type="match status" value="1"/>
</dbReference>
<keyword evidence="4" id="KW-1185">Reference proteome</keyword>
<dbReference type="EMBL" id="JABFAI010000043">
    <property type="protein sequence ID" value="KAF4958922.1"/>
    <property type="molecule type" value="Genomic_DNA"/>
</dbReference>
<gene>
    <name evidence="3" type="ORF">FGADI_2001</name>
</gene>